<feature type="domain" description="RagB/SusD" evidence="6">
    <location>
        <begin position="317"/>
        <end position="484"/>
    </location>
</feature>
<evidence type="ECO:0000259" key="6">
    <source>
        <dbReference type="Pfam" id="PF07980"/>
    </source>
</evidence>
<reference evidence="9" key="1">
    <citation type="journal article" date="2019" name="Int. J. Syst. Evol. Microbiol.">
        <title>The Global Catalogue of Microorganisms (GCM) 10K type strain sequencing project: providing services to taxonomists for standard genome sequencing and annotation.</title>
        <authorList>
            <consortium name="The Broad Institute Genomics Platform"/>
            <consortium name="The Broad Institute Genome Sequencing Center for Infectious Disease"/>
            <person name="Wu L."/>
            <person name="Ma J."/>
        </authorList>
    </citation>
    <scope>NUCLEOTIDE SEQUENCE [LARGE SCALE GENOMIC DNA]</scope>
    <source>
        <strain evidence="9">CCUG 55608</strain>
    </source>
</reference>
<organism evidence="8 9">
    <name type="scientific">Larkinella insperata</name>
    <dbReference type="NCBI Taxonomy" id="332158"/>
    <lineage>
        <taxon>Bacteria</taxon>
        <taxon>Pseudomonadati</taxon>
        <taxon>Bacteroidota</taxon>
        <taxon>Cytophagia</taxon>
        <taxon>Cytophagales</taxon>
        <taxon>Spirosomataceae</taxon>
        <taxon>Larkinella</taxon>
    </lineage>
</organism>
<dbReference type="PROSITE" id="PS51257">
    <property type="entry name" value="PROKAR_LIPOPROTEIN"/>
    <property type="match status" value="1"/>
</dbReference>
<gene>
    <name evidence="8" type="ORF">ACFQ4C_21215</name>
</gene>
<dbReference type="Gene3D" id="1.25.40.390">
    <property type="match status" value="1"/>
</dbReference>
<evidence type="ECO:0000256" key="5">
    <source>
        <dbReference type="ARBA" id="ARBA00023237"/>
    </source>
</evidence>
<accession>A0ABW3QD67</accession>
<dbReference type="InterPro" id="IPR033985">
    <property type="entry name" value="SusD-like_N"/>
</dbReference>
<proteinExistence type="inferred from homology"/>
<evidence type="ECO:0000313" key="9">
    <source>
        <dbReference type="Proteomes" id="UP001597116"/>
    </source>
</evidence>
<feature type="domain" description="SusD-like N-terminal" evidence="7">
    <location>
        <begin position="25"/>
        <end position="218"/>
    </location>
</feature>
<dbReference type="CDD" id="cd08977">
    <property type="entry name" value="SusD"/>
    <property type="match status" value="1"/>
</dbReference>
<comment type="caution">
    <text evidence="8">The sequence shown here is derived from an EMBL/GenBank/DDBJ whole genome shotgun (WGS) entry which is preliminary data.</text>
</comment>
<comment type="similarity">
    <text evidence="2">Belongs to the SusD family.</text>
</comment>
<keyword evidence="9" id="KW-1185">Reference proteome</keyword>
<dbReference type="Proteomes" id="UP001597116">
    <property type="component" value="Unassembled WGS sequence"/>
</dbReference>
<dbReference type="Pfam" id="PF14322">
    <property type="entry name" value="SusD-like_3"/>
    <property type="match status" value="1"/>
</dbReference>
<dbReference type="InterPro" id="IPR011990">
    <property type="entry name" value="TPR-like_helical_dom_sf"/>
</dbReference>
<evidence type="ECO:0000256" key="4">
    <source>
        <dbReference type="ARBA" id="ARBA00023136"/>
    </source>
</evidence>
<keyword evidence="4" id="KW-0472">Membrane</keyword>
<sequence length="484" mass="54545">MKNSIRKIGFLLLSGCLFTACDDNFLEKVPQQEIAAGSFWATESDVEMGVAGCYARLKGSFLTWSRSYFDAAVDNGWAQHQTPIRLMQSGTLDPANAGSANALYTACYQGIATTNVFLANFRKASLNEAAAKRYEAEARFLRAFFYFELAQRWGGVVIYEEVPANIDDLKIARSSAEEVYQFIQEDLAFAVENLPDIAYQTGHAVKSSALALQARIALFKGEWDKVITSTEAIIKTSHYSLAPNLKSPFVKGAGQLTCPEIIFSVKYLETRDGRQSNDGGQEVEFFRWGGLTPTKNLIDEYDPADLRLSEWYYYAPDKTTFTRKDGFTFQTEFTATNFGLIKFLDANDPSRYMPSERDIITGHDIVLFRLADVYLMYAEAQVEKAGGTTADANAIKYVNDIRKRAGLSPITSLTRAALRKERRKELAFEGLRYFDVVRWKIGSEINGKLIHSNINLKWDDKFYVWPFSQSEMDINKALVQNSGY</sequence>
<dbReference type="Pfam" id="PF07980">
    <property type="entry name" value="SusD_RagB"/>
    <property type="match status" value="1"/>
</dbReference>
<dbReference type="InterPro" id="IPR012944">
    <property type="entry name" value="SusD_RagB_dom"/>
</dbReference>
<evidence type="ECO:0000256" key="3">
    <source>
        <dbReference type="ARBA" id="ARBA00022729"/>
    </source>
</evidence>
<comment type="subcellular location">
    <subcellularLocation>
        <location evidence="1">Cell outer membrane</location>
    </subcellularLocation>
</comment>
<dbReference type="EMBL" id="JBHTLP010000016">
    <property type="protein sequence ID" value="MFD1143662.1"/>
    <property type="molecule type" value="Genomic_DNA"/>
</dbReference>
<protein>
    <submittedName>
        <fullName evidence="8">RagB/SusD family nutrient uptake outer membrane protein</fullName>
    </submittedName>
</protein>
<keyword evidence="3" id="KW-0732">Signal</keyword>
<evidence type="ECO:0000256" key="1">
    <source>
        <dbReference type="ARBA" id="ARBA00004442"/>
    </source>
</evidence>
<name>A0ABW3QD67_9BACT</name>
<dbReference type="RefSeq" id="WP_379884570.1">
    <property type="nucleotide sequence ID" value="NZ_JBHTLP010000016.1"/>
</dbReference>
<evidence type="ECO:0000259" key="7">
    <source>
        <dbReference type="Pfam" id="PF14322"/>
    </source>
</evidence>
<dbReference type="SUPFAM" id="SSF48452">
    <property type="entry name" value="TPR-like"/>
    <property type="match status" value="1"/>
</dbReference>
<keyword evidence="5" id="KW-0998">Cell outer membrane</keyword>
<evidence type="ECO:0000256" key="2">
    <source>
        <dbReference type="ARBA" id="ARBA00006275"/>
    </source>
</evidence>
<evidence type="ECO:0000313" key="8">
    <source>
        <dbReference type="EMBL" id="MFD1143662.1"/>
    </source>
</evidence>